<dbReference type="InterPro" id="IPR009003">
    <property type="entry name" value="Peptidase_S1_PA"/>
</dbReference>
<gene>
    <name evidence="2" type="ORF">VA596_14660</name>
</gene>
<evidence type="ECO:0000313" key="3">
    <source>
        <dbReference type="Proteomes" id="UP001304298"/>
    </source>
</evidence>
<accession>A0ABU5R680</accession>
<organism evidence="2 3">
    <name type="scientific">Amycolatopsis heterodermiae</name>
    <dbReference type="NCBI Taxonomy" id="3110235"/>
    <lineage>
        <taxon>Bacteria</taxon>
        <taxon>Bacillati</taxon>
        <taxon>Actinomycetota</taxon>
        <taxon>Actinomycetes</taxon>
        <taxon>Pseudonocardiales</taxon>
        <taxon>Pseudonocardiaceae</taxon>
        <taxon>Amycolatopsis</taxon>
    </lineage>
</organism>
<sequence>MAAPATASASDQVVTRVSAADRAAALAYWTPERMRQWAGDDSLPPAEKIGRLWEGPVPAGVGRLFFTAVPGVDESCTATVVPSATNDVALTAGHCVNGGLDRFDNPIKIVDVVFVPGYDHGAAPHGVFPVRAFAWSATYSGPTSGTDDDAVLALDPVDGRHVADVAGTQDISFEKPPSPVDTTILGYPVSRLAGGEALLSCARPATLETNSVVSAWRTDCDLAGGSSGGPWLRDFDPVTGKGTVFGATSRGTMNEDGVTLDLTSAAFTDPVRALYERAGDL</sequence>
<dbReference type="RefSeq" id="WP_323327233.1">
    <property type="nucleotide sequence ID" value="NZ_JAYFSI010000002.1"/>
</dbReference>
<keyword evidence="1" id="KW-0732">Signal</keyword>
<proteinExistence type="predicted"/>
<keyword evidence="3" id="KW-1185">Reference proteome</keyword>
<reference evidence="2 3" key="1">
    <citation type="submission" date="2023-12" db="EMBL/GenBank/DDBJ databases">
        <title>Amycolatopsis sp. V23-08.</title>
        <authorList>
            <person name="Somphong A."/>
        </authorList>
    </citation>
    <scope>NUCLEOTIDE SEQUENCE [LARGE SCALE GENOMIC DNA]</scope>
    <source>
        <strain evidence="2 3">V23-08</strain>
    </source>
</reference>
<dbReference type="InterPro" id="IPR050966">
    <property type="entry name" value="Glutamyl_endopeptidase"/>
</dbReference>
<name>A0ABU5R680_9PSEU</name>
<dbReference type="Proteomes" id="UP001304298">
    <property type="component" value="Unassembled WGS sequence"/>
</dbReference>
<dbReference type="SUPFAM" id="SSF50494">
    <property type="entry name" value="Trypsin-like serine proteases"/>
    <property type="match status" value="1"/>
</dbReference>
<dbReference type="Gene3D" id="2.40.10.10">
    <property type="entry name" value="Trypsin-like serine proteases"/>
    <property type="match status" value="2"/>
</dbReference>
<evidence type="ECO:0008006" key="4">
    <source>
        <dbReference type="Google" id="ProtNLM"/>
    </source>
</evidence>
<dbReference type="PROSITE" id="PS00134">
    <property type="entry name" value="TRYPSIN_HIS"/>
    <property type="match status" value="1"/>
</dbReference>
<comment type="caution">
    <text evidence="2">The sequence shown here is derived from an EMBL/GenBank/DDBJ whole genome shotgun (WGS) entry which is preliminary data.</text>
</comment>
<evidence type="ECO:0000256" key="1">
    <source>
        <dbReference type="ARBA" id="ARBA00022729"/>
    </source>
</evidence>
<evidence type="ECO:0000313" key="2">
    <source>
        <dbReference type="EMBL" id="MEA5360786.1"/>
    </source>
</evidence>
<dbReference type="InterPro" id="IPR018114">
    <property type="entry name" value="TRYPSIN_HIS"/>
</dbReference>
<dbReference type="InterPro" id="IPR043504">
    <property type="entry name" value="Peptidase_S1_PA_chymotrypsin"/>
</dbReference>
<protein>
    <recommendedName>
        <fullName evidence="4">Trypsin-like peptidase domain-containing protein</fullName>
    </recommendedName>
</protein>
<dbReference type="EMBL" id="JAYFSI010000002">
    <property type="protein sequence ID" value="MEA5360786.1"/>
    <property type="molecule type" value="Genomic_DNA"/>
</dbReference>
<dbReference type="PANTHER" id="PTHR15462">
    <property type="entry name" value="SERINE PROTEASE"/>
    <property type="match status" value="1"/>
</dbReference>